<gene>
    <name evidence="9" type="ORF">DN051_02760</name>
</gene>
<dbReference type="SUPFAM" id="SSF81345">
    <property type="entry name" value="ABC transporter involved in vitamin B12 uptake, BtuC"/>
    <property type="match status" value="1"/>
</dbReference>
<dbReference type="PANTHER" id="PTHR30472">
    <property type="entry name" value="FERRIC ENTEROBACTIN TRANSPORT SYSTEM PERMEASE PROTEIN"/>
    <property type="match status" value="1"/>
</dbReference>
<protein>
    <submittedName>
        <fullName evidence="9">Iron ABC transporter permease</fullName>
    </submittedName>
</protein>
<evidence type="ECO:0000256" key="5">
    <source>
        <dbReference type="ARBA" id="ARBA00022692"/>
    </source>
</evidence>
<feature type="transmembrane region" description="Helical" evidence="8">
    <location>
        <begin position="12"/>
        <end position="36"/>
    </location>
</feature>
<dbReference type="KEGG" id="scad:DN051_02760"/>
<dbReference type="CDD" id="cd06550">
    <property type="entry name" value="TM_ABC_iron-siderophores_like"/>
    <property type="match status" value="1"/>
</dbReference>
<evidence type="ECO:0000256" key="2">
    <source>
        <dbReference type="ARBA" id="ARBA00007935"/>
    </source>
</evidence>
<feature type="transmembrane region" description="Helical" evidence="8">
    <location>
        <begin position="325"/>
        <end position="345"/>
    </location>
</feature>
<feature type="transmembrane region" description="Helical" evidence="8">
    <location>
        <begin position="136"/>
        <end position="156"/>
    </location>
</feature>
<feature type="transmembrane region" description="Helical" evidence="8">
    <location>
        <begin position="260"/>
        <end position="286"/>
    </location>
</feature>
<evidence type="ECO:0000256" key="4">
    <source>
        <dbReference type="ARBA" id="ARBA00022475"/>
    </source>
</evidence>
<reference evidence="9 10" key="1">
    <citation type="journal article" date="2019" name="Int. J. Syst. Evol. Microbiol.">
        <title>Streptomyces cadmiisoli sp. nov., a novel actinomycete isolated from cadmium-contaminated soil.</title>
        <authorList>
            <person name="Li K."/>
            <person name="Tang X."/>
            <person name="Zhao J."/>
            <person name="Guo Y."/>
            <person name="Tang Y."/>
            <person name="Gao J."/>
        </authorList>
    </citation>
    <scope>NUCLEOTIDE SEQUENCE [LARGE SCALE GENOMIC DNA]</scope>
    <source>
        <strain evidence="9 10">ZFG47</strain>
    </source>
</reference>
<dbReference type="Pfam" id="PF01032">
    <property type="entry name" value="FecCD"/>
    <property type="match status" value="1"/>
</dbReference>
<feature type="transmembrane region" description="Helical" evidence="8">
    <location>
        <begin position="168"/>
        <end position="191"/>
    </location>
</feature>
<proteinExistence type="inferred from homology"/>
<feature type="transmembrane region" description="Helical" evidence="8">
    <location>
        <begin position="298"/>
        <end position="318"/>
    </location>
</feature>
<dbReference type="EMBL" id="CP030073">
    <property type="protein sequence ID" value="AWW42212.1"/>
    <property type="molecule type" value="Genomic_DNA"/>
</dbReference>
<evidence type="ECO:0000256" key="3">
    <source>
        <dbReference type="ARBA" id="ARBA00022448"/>
    </source>
</evidence>
<evidence type="ECO:0000313" key="9">
    <source>
        <dbReference type="EMBL" id="AWW42212.1"/>
    </source>
</evidence>
<evidence type="ECO:0000256" key="7">
    <source>
        <dbReference type="ARBA" id="ARBA00023136"/>
    </source>
</evidence>
<keyword evidence="6 8" id="KW-1133">Transmembrane helix</keyword>
<keyword evidence="3" id="KW-0813">Transport</keyword>
<comment type="similarity">
    <text evidence="2">Belongs to the binding-protein-dependent transport system permease family. FecCD subfamily.</text>
</comment>
<comment type="subcellular location">
    <subcellularLocation>
        <location evidence="1">Cell membrane</location>
        <topology evidence="1">Multi-pass membrane protein</topology>
    </subcellularLocation>
</comment>
<feature type="transmembrane region" description="Helical" evidence="8">
    <location>
        <begin position="211"/>
        <end position="232"/>
    </location>
</feature>
<dbReference type="InterPro" id="IPR000522">
    <property type="entry name" value="ABC_transptr_permease_BtuC"/>
</dbReference>
<dbReference type="Proteomes" id="UP000249616">
    <property type="component" value="Chromosome"/>
</dbReference>
<dbReference type="GO" id="GO:0022857">
    <property type="term" value="F:transmembrane transporter activity"/>
    <property type="evidence" value="ECO:0007669"/>
    <property type="project" value="InterPro"/>
</dbReference>
<dbReference type="FunFam" id="1.10.3470.10:FF:000001">
    <property type="entry name" value="Vitamin B12 ABC transporter permease BtuC"/>
    <property type="match status" value="1"/>
</dbReference>
<dbReference type="AlphaFoldDB" id="A0A2Z4JAG0"/>
<name>A0A2Z4JAG0_9ACTN</name>
<keyword evidence="7 8" id="KW-0472">Membrane</keyword>
<dbReference type="Gene3D" id="1.10.3470.10">
    <property type="entry name" value="ABC transporter involved in vitamin B12 uptake, BtuC"/>
    <property type="match status" value="1"/>
</dbReference>
<evidence type="ECO:0000256" key="6">
    <source>
        <dbReference type="ARBA" id="ARBA00022989"/>
    </source>
</evidence>
<feature type="transmembrane region" description="Helical" evidence="8">
    <location>
        <begin position="81"/>
        <end position="98"/>
    </location>
</feature>
<dbReference type="PANTHER" id="PTHR30472:SF25">
    <property type="entry name" value="ABC TRANSPORTER PERMEASE PROTEIN MJ0876-RELATED"/>
    <property type="match status" value="1"/>
</dbReference>
<accession>A0A2Z4JAG0</accession>
<evidence type="ECO:0000256" key="1">
    <source>
        <dbReference type="ARBA" id="ARBA00004651"/>
    </source>
</evidence>
<sequence length="356" mass="36282">MDDRAAGSPGGRAAHVALFAGLGIALILICLGSAALGQYGIGFGDVAASILRRLTGPLGLGHPVDDPFAESALWQIRLPRVTMSLIVGAVLATAGALMQGVFGNPLAEPGVVGVSAGAALGAAVVIVTGLDVLGQFTVPTAAFLAGLTAVLLVYAFSRANGRTEVVTLVLTGVAINAVAGAGLAFCMFFGSQTARDQIVFWQLGSLNGSRWTYVFSIAPFALIGLVGACLLARRLDLLALGDRAARHLGVDVERLRVTSIVLIAVMAAAAVAFSGIIGFVGLVVPHLVRMVVGPGHRVLIPASMLGGAVLLAAADVVARTAIAYADLPIGMLTAAVGGPFFFWLLRNTRARAGGWI</sequence>
<keyword evidence="5 8" id="KW-0812">Transmembrane</keyword>
<evidence type="ECO:0000256" key="8">
    <source>
        <dbReference type="SAM" id="Phobius"/>
    </source>
</evidence>
<dbReference type="GO" id="GO:0033214">
    <property type="term" value="P:siderophore-iron import into cell"/>
    <property type="evidence" value="ECO:0007669"/>
    <property type="project" value="TreeGrafter"/>
</dbReference>
<keyword evidence="4" id="KW-1003">Cell membrane</keyword>
<feature type="transmembrane region" description="Helical" evidence="8">
    <location>
        <begin position="110"/>
        <end position="130"/>
    </location>
</feature>
<evidence type="ECO:0000313" key="10">
    <source>
        <dbReference type="Proteomes" id="UP000249616"/>
    </source>
</evidence>
<dbReference type="GO" id="GO:0005886">
    <property type="term" value="C:plasma membrane"/>
    <property type="evidence" value="ECO:0007669"/>
    <property type="project" value="UniProtKB-SubCell"/>
</dbReference>
<keyword evidence="10" id="KW-1185">Reference proteome</keyword>
<dbReference type="InterPro" id="IPR037294">
    <property type="entry name" value="ABC_BtuC-like"/>
</dbReference>
<organism evidence="9 10">
    <name type="scientific">Streptomyces cadmiisoli</name>
    <dbReference type="NCBI Taxonomy" id="2184053"/>
    <lineage>
        <taxon>Bacteria</taxon>
        <taxon>Bacillati</taxon>
        <taxon>Actinomycetota</taxon>
        <taxon>Actinomycetes</taxon>
        <taxon>Kitasatosporales</taxon>
        <taxon>Streptomycetaceae</taxon>
        <taxon>Streptomyces</taxon>
        <taxon>Streptomyces aurantiacus group</taxon>
    </lineage>
</organism>